<gene>
    <name evidence="2" type="ORF">CRT60_12550</name>
</gene>
<dbReference type="InterPro" id="IPR036736">
    <property type="entry name" value="ACP-like_sf"/>
</dbReference>
<dbReference type="Gene3D" id="1.10.1200.10">
    <property type="entry name" value="ACP-like"/>
    <property type="match status" value="1"/>
</dbReference>
<dbReference type="EMBL" id="PDKW01000040">
    <property type="protein sequence ID" value="PGH57281.1"/>
    <property type="molecule type" value="Genomic_DNA"/>
</dbReference>
<dbReference type="OrthoDB" id="8708605at2"/>
<evidence type="ECO:0000313" key="2">
    <source>
        <dbReference type="EMBL" id="PGH57281.1"/>
    </source>
</evidence>
<dbReference type="Pfam" id="PF00550">
    <property type="entry name" value="PP-binding"/>
    <property type="match status" value="1"/>
</dbReference>
<organism evidence="2 3">
    <name type="scientific">Azospirillum palustre</name>
    <dbReference type="NCBI Taxonomy" id="2044885"/>
    <lineage>
        <taxon>Bacteria</taxon>
        <taxon>Pseudomonadati</taxon>
        <taxon>Pseudomonadota</taxon>
        <taxon>Alphaproteobacteria</taxon>
        <taxon>Rhodospirillales</taxon>
        <taxon>Azospirillaceae</taxon>
        <taxon>Azospirillum</taxon>
    </lineage>
</organism>
<dbReference type="AlphaFoldDB" id="A0A2B8BH83"/>
<dbReference type="PROSITE" id="PS50075">
    <property type="entry name" value="CARRIER"/>
    <property type="match status" value="1"/>
</dbReference>
<dbReference type="InterPro" id="IPR009081">
    <property type="entry name" value="PP-bd_ACP"/>
</dbReference>
<sequence length="92" mass="10148">MPDSTPFADSPVWGGIKDCIVKVVPSLRETEFTPDTRFDRLGLASIQVITITFEIEEMFGVGIVDEGLDVFETCGELEVLVRRLAATREVTA</sequence>
<keyword evidence="3" id="KW-1185">Reference proteome</keyword>
<dbReference type="SUPFAM" id="SSF47336">
    <property type="entry name" value="ACP-like"/>
    <property type="match status" value="1"/>
</dbReference>
<accession>A0A2B8BH83</accession>
<name>A0A2B8BH83_9PROT</name>
<reference evidence="3" key="1">
    <citation type="submission" date="2017-10" db="EMBL/GenBank/DDBJ databases">
        <authorList>
            <person name="Kravchenko I.K."/>
            <person name="Grouzdev D.S."/>
        </authorList>
    </citation>
    <scope>NUCLEOTIDE SEQUENCE [LARGE SCALE GENOMIC DNA]</scope>
    <source>
        <strain evidence="3">B2</strain>
    </source>
</reference>
<proteinExistence type="predicted"/>
<feature type="domain" description="Carrier" evidence="1">
    <location>
        <begin position="10"/>
        <end position="88"/>
    </location>
</feature>
<comment type="caution">
    <text evidence="2">The sequence shown here is derived from an EMBL/GenBank/DDBJ whole genome shotgun (WGS) entry which is preliminary data.</text>
</comment>
<dbReference type="RefSeq" id="WP_098736733.1">
    <property type="nucleotide sequence ID" value="NZ_PDKW01000040.1"/>
</dbReference>
<evidence type="ECO:0000313" key="3">
    <source>
        <dbReference type="Proteomes" id="UP000225379"/>
    </source>
</evidence>
<dbReference type="Proteomes" id="UP000225379">
    <property type="component" value="Unassembled WGS sequence"/>
</dbReference>
<protein>
    <recommendedName>
        <fullName evidence="1">Carrier domain-containing protein</fullName>
    </recommendedName>
</protein>
<evidence type="ECO:0000259" key="1">
    <source>
        <dbReference type="PROSITE" id="PS50075"/>
    </source>
</evidence>